<evidence type="ECO:0000256" key="5">
    <source>
        <dbReference type="ARBA" id="ARBA00022741"/>
    </source>
</evidence>
<gene>
    <name evidence="11" type="ORF">SSP531S_40130</name>
</gene>
<evidence type="ECO:0000313" key="12">
    <source>
        <dbReference type="Proteomes" id="UP000265354"/>
    </source>
</evidence>
<keyword evidence="3" id="KW-0597">Phosphoprotein</keyword>
<feature type="transmembrane region" description="Helical" evidence="9">
    <location>
        <begin position="161"/>
        <end position="178"/>
    </location>
</feature>
<dbReference type="GO" id="GO:0005524">
    <property type="term" value="F:ATP binding"/>
    <property type="evidence" value="ECO:0007669"/>
    <property type="project" value="UniProtKB-KW"/>
</dbReference>
<evidence type="ECO:0000256" key="7">
    <source>
        <dbReference type="ARBA" id="ARBA00022840"/>
    </source>
</evidence>
<dbReference type="Gene3D" id="3.30.565.10">
    <property type="entry name" value="Histidine kinase-like ATPase, C-terminal domain"/>
    <property type="match status" value="1"/>
</dbReference>
<dbReference type="CDD" id="cd16917">
    <property type="entry name" value="HATPase_UhpB-NarQ-NarX-like"/>
    <property type="match status" value="1"/>
</dbReference>
<feature type="transmembrane region" description="Helical" evidence="9">
    <location>
        <begin position="137"/>
        <end position="155"/>
    </location>
</feature>
<sequence>MSRVRHLIRALRGETRALWDKGRALWGETGAPVSPGPGRRDRALAGVLVPVAVLEGVLRPDVPWRALSLVVGVGLIATLLWRRTRPLLMVLVAFGTLLLSQVWALVLGGGQPGLNTMMYVLLLPYALFRWGSKREAMIGLPVILVPAVISVPLTSTSPGDAIAGFALLFAAMALGEALRYRAYARARQFEQVKLVEREQLARDLHDTVAHHVSAIAIRAQAGLAVSAADPAAAGEALRVIETEASRTLAEMRSMVRVLRRADERAGLAPLPLATDLDDLRRAGAGPAVDVEITGDVAGLAPALSTAVYRLVQESVTNARRHARHASRIAVRVAADERSVHLRVSDDGDAVHPRTGGSPGYGLLGMAERAGLLGGSLSAGPDPGRGWTVTAVLPRNGSAS</sequence>
<dbReference type="InterPro" id="IPR011712">
    <property type="entry name" value="Sig_transdc_His_kin_sub3_dim/P"/>
</dbReference>
<dbReference type="Proteomes" id="UP000265354">
    <property type="component" value="Unassembled WGS sequence"/>
</dbReference>
<dbReference type="InterPro" id="IPR050482">
    <property type="entry name" value="Sensor_HK_TwoCompSys"/>
</dbReference>
<dbReference type="Pfam" id="PF02518">
    <property type="entry name" value="HATPase_c"/>
    <property type="match status" value="1"/>
</dbReference>
<keyword evidence="7" id="KW-0067">ATP-binding</keyword>
<dbReference type="EMBL" id="BGZL01000011">
    <property type="protein sequence ID" value="GBQ02554.1"/>
    <property type="molecule type" value="Genomic_DNA"/>
</dbReference>
<dbReference type="Pfam" id="PF07730">
    <property type="entry name" value="HisKA_3"/>
    <property type="match status" value="1"/>
</dbReference>
<dbReference type="PANTHER" id="PTHR24421">
    <property type="entry name" value="NITRATE/NITRITE SENSOR PROTEIN NARX-RELATED"/>
    <property type="match status" value="1"/>
</dbReference>
<dbReference type="SMART" id="SM00387">
    <property type="entry name" value="HATPase_c"/>
    <property type="match status" value="1"/>
</dbReference>
<dbReference type="GO" id="GO:0000155">
    <property type="term" value="F:phosphorelay sensor kinase activity"/>
    <property type="evidence" value="ECO:0007669"/>
    <property type="project" value="InterPro"/>
</dbReference>
<keyword evidence="4" id="KW-0808">Transferase</keyword>
<evidence type="ECO:0000259" key="10">
    <source>
        <dbReference type="SMART" id="SM00387"/>
    </source>
</evidence>
<organism evidence="11 12">
    <name type="scientific">Streptomyces spongiicola</name>
    <dbReference type="NCBI Taxonomy" id="1690221"/>
    <lineage>
        <taxon>Bacteria</taxon>
        <taxon>Bacillati</taxon>
        <taxon>Actinomycetota</taxon>
        <taxon>Actinomycetes</taxon>
        <taxon>Kitasatosporales</taxon>
        <taxon>Streptomycetaceae</taxon>
        <taxon>Streptomyces</taxon>
    </lineage>
</organism>
<dbReference type="InterPro" id="IPR055558">
    <property type="entry name" value="DUF7134"/>
</dbReference>
<proteinExistence type="predicted"/>
<evidence type="ECO:0000256" key="6">
    <source>
        <dbReference type="ARBA" id="ARBA00022777"/>
    </source>
</evidence>
<evidence type="ECO:0000256" key="8">
    <source>
        <dbReference type="ARBA" id="ARBA00023012"/>
    </source>
</evidence>
<evidence type="ECO:0000313" key="11">
    <source>
        <dbReference type="EMBL" id="GBQ02554.1"/>
    </source>
</evidence>
<evidence type="ECO:0000256" key="1">
    <source>
        <dbReference type="ARBA" id="ARBA00000085"/>
    </source>
</evidence>
<evidence type="ECO:0000256" key="4">
    <source>
        <dbReference type="ARBA" id="ARBA00022679"/>
    </source>
</evidence>
<keyword evidence="5" id="KW-0547">Nucleotide-binding</keyword>
<dbReference type="PANTHER" id="PTHR24421:SF10">
    <property type="entry name" value="NITRATE_NITRITE SENSOR PROTEIN NARQ"/>
    <property type="match status" value="1"/>
</dbReference>
<evidence type="ECO:0000256" key="9">
    <source>
        <dbReference type="SAM" id="Phobius"/>
    </source>
</evidence>
<dbReference type="SUPFAM" id="SSF55874">
    <property type="entry name" value="ATPase domain of HSP90 chaperone/DNA topoisomerase II/histidine kinase"/>
    <property type="match status" value="1"/>
</dbReference>
<comment type="caution">
    <text evidence="11">The sequence shown here is derived from an EMBL/GenBank/DDBJ whole genome shotgun (WGS) entry which is preliminary data.</text>
</comment>
<dbReference type="InterPro" id="IPR036890">
    <property type="entry name" value="HATPase_C_sf"/>
</dbReference>
<comment type="catalytic activity">
    <reaction evidence="1">
        <text>ATP + protein L-histidine = ADP + protein N-phospho-L-histidine.</text>
        <dbReference type="EC" id="2.7.13.3"/>
    </reaction>
</comment>
<keyword evidence="6 11" id="KW-0418">Kinase</keyword>
<keyword evidence="9" id="KW-0812">Transmembrane</keyword>
<protein>
    <recommendedName>
        <fullName evidence="2">histidine kinase</fullName>
        <ecNumber evidence="2">2.7.13.3</ecNumber>
    </recommendedName>
</protein>
<dbReference type="Pfam" id="PF23539">
    <property type="entry name" value="DUF7134"/>
    <property type="match status" value="1"/>
</dbReference>
<accession>A0A388T2R0</accession>
<keyword evidence="8" id="KW-0902">Two-component regulatory system</keyword>
<dbReference type="GO" id="GO:0016020">
    <property type="term" value="C:membrane"/>
    <property type="evidence" value="ECO:0007669"/>
    <property type="project" value="InterPro"/>
</dbReference>
<reference evidence="11 12" key="1">
    <citation type="submission" date="2018-07" db="EMBL/GenBank/DDBJ databases">
        <title>Whole Genome Shotgun Sequence of Streptomyces spongiicola strain 531S.</title>
        <authorList>
            <person name="Dohra H."/>
            <person name="Kodani S."/>
        </authorList>
    </citation>
    <scope>NUCLEOTIDE SEQUENCE [LARGE SCALE GENOMIC DNA]</scope>
    <source>
        <strain evidence="11 12">531S</strain>
    </source>
</reference>
<keyword evidence="9" id="KW-1133">Transmembrane helix</keyword>
<feature type="domain" description="Histidine kinase/HSP90-like ATPase" evidence="10">
    <location>
        <begin position="302"/>
        <end position="396"/>
    </location>
</feature>
<dbReference type="Gene3D" id="1.20.5.1930">
    <property type="match status" value="1"/>
</dbReference>
<keyword evidence="9" id="KW-0472">Membrane</keyword>
<dbReference type="InterPro" id="IPR003594">
    <property type="entry name" value="HATPase_dom"/>
</dbReference>
<evidence type="ECO:0000256" key="3">
    <source>
        <dbReference type="ARBA" id="ARBA00022553"/>
    </source>
</evidence>
<feature type="transmembrane region" description="Helical" evidence="9">
    <location>
        <begin position="112"/>
        <end position="130"/>
    </location>
</feature>
<feature type="transmembrane region" description="Helical" evidence="9">
    <location>
        <begin position="88"/>
        <end position="106"/>
    </location>
</feature>
<evidence type="ECO:0000256" key="2">
    <source>
        <dbReference type="ARBA" id="ARBA00012438"/>
    </source>
</evidence>
<dbReference type="EC" id="2.7.13.3" evidence="2"/>
<dbReference type="GO" id="GO:0046983">
    <property type="term" value="F:protein dimerization activity"/>
    <property type="evidence" value="ECO:0007669"/>
    <property type="project" value="InterPro"/>
</dbReference>
<name>A0A388T2R0_9ACTN</name>
<dbReference type="AlphaFoldDB" id="A0A388T2R0"/>